<dbReference type="PROSITE" id="PS50102">
    <property type="entry name" value="RRM"/>
    <property type="match status" value="1"/>
</dbReference>
<feature type="region of interest" description="Disordered" evidence="3">
    <location>
        <begin position="1"/>
        <end position="32"/>
    </location>
</feature>
<dbReference type="Proteomes" id="UP000785679">
    <property type="component" value="Unassembled WGS sequence"/>
</dbReference>
<name>A0A8J8NEK5_HALGN</name>
<evidence type="ECO:0000313" key="6">
    <source>
        <dbReference type="Proteomes" id="UP000785679"/>
    </source>
</evidence>
<feature type="domain" description="RRM" evidence="4">
    <location>
        <begin position="41"/>
        <end position="118"/>
    </location>
</feature>
<dbReference type="AlphaFoldDB" id="A0A8J8NEK5"/>
<evidence type="ECO:0000256" key="2">
    <source>
        <dbReference type="PROSITE-ProRule" id="PRU00176"/>
    </source>
</evidence>
<accession>A0A8J8NEK5</accession>
<gene>
    <name evidence="5" type="ORF">FGO68_gene11272</name>
</gene>
<organism evidence="5 6">
    <name type="scientific">Halteria grandinella</name>
    <dbReference type="NCBI Taxonomy" id="5974"/>
    <lineage>
        <taxon>Eukaryota</taxon>
        <taxon>Sar</taxon>
        <taxon>Alveolata</taxon>
        <taxon>Ciliophora</taxon>
        <taxon>Intramacronucleata</taxon>
        <taxon>Spirotrichea</taxon>
        <taxon>Stichotrichia</taxon>
        <taxon>Sporadotrichida</taxon>
        <taxon>Halteriidae</taxon>
        <taxon>Halteria</taxon>
    </lineage>
</organism>
<dbReference type="InterPro" id="IPR035979">
    <property type="entry name" value="RBD_domain_sf"/>
</dbReference>
<protein>
    <recommendedName>
        <fullName evidence="4">RRM domain-containing protein</fullName>
    </recommendedName>
</protein>
<dbReference type="CDD" id="cd12418">
    <property type="entry name" value="RRM_Aly_REF_like"/>
    <property type="match status" value="1"/>
</dbReference>
<dbReference type="InterPro" id="IPR012677">
    <property type="entry name" value="Nucleotide-bd_a/b_plait_sf"/>
</dbReference>
<keyword evidence="6" id="KW-1185">Reference proteome</keyword>
<dbReference type="EMBL" id="RRYP01020447">
    <property type="protein sequence ID" value="TNV72925.1"/>
    <property type="molecule type" value="Genomic_DNA"/>
</dbReference>
<dbReference type="SUPFAM" id="SSF54928">
    <property type="entry name" value="RNA-binding domain, RBD"/>
    <property type="match status" value="1"/>
</dbReference>
<dbReference type="Gene3D" id="3.30.70.330">
    <property type="match status" value="1"/>
</dbReference>
<evidence type="ECO:0000256" key="3">
    <source>
        <dbReference type="SAM" id="MobiDB-lite"/>
    </source>
</evidence>
<reference evidence="5" key="1">
    <citation type="submission" date="2019-06" db="EMBL/GenBank/DDBJ databases">
        <authorList>
            <person name="Zheng W."/>
        </authorList>
    </citation>
    <scope>NUCLEOTIDE SEQUENCE</scope>
    <source>
        <strain evidence="5">QDHG01</strain>
    </source>
</reference>
<keyword evidence="1 2" id="KW-0694">RNA-binding</keyword>
<dbReference type="InterPro" id="IPR051229">
    <property type="entry name" value="ALYREF_mRNA_export"/>
</dbReference>
<evidence type="ECO:0000313" key="5">
    <source>
        <dbReference type="EMBL" id="TNV72925.1"/>
    </source>
</evidence>
<comment type="caution">
    <text evidence="5">The sequence shown here is derived from an EMBL/GenBank/DDBJ whole genome shotgun (WGS) entry which is preliminary data.</text>
</comment>
<proteinExistence type="predicted"/>
<sequence length="118" mass="13018">MQHQQQQQFGGAKHFSKKPFIKPFQAHDPKPLSKGLASGGAKLLIKNLHWDVPEARLKEIFAAYGPVHSAEIVWDKQDRSTGEARVTFERPKDAAEAVAGLDGSEIEGQQVSLVMLSK</sequence>
<dbReference type="InterPro" id="IPR000504">
    <property type="entry name" value="RRM_dom"/>
</dbReference>
<evidence type="ECO:0000256" key="1">
    <source>
        <dbReference type="ARBA" id="ARBA00022884"/>
    </source>
</evidence>
<dbReference type="OrthoDB" id="440870at2759"/>
<evidence type="ECO:0000259" key="4">
    <source>
        <dbReference type="PROSITE" id="PS50102"/>
    </source>
</evidence>
<dbReference type="GO" id="GO:0005634">
    <property type="term" value="C:nucleus"/>
    <property type="evidence" value="ECO:0007669"/>
    <property type="project" value="TreeGrafter"/>
</dbReference>
<dbReference type="PANTHER" id="PTHR19965:SF35">
    <property type="entry name" value="RNA ANNEALING PROTEIN YRA1"/>
    <property type="match status" value="1"/>
</dbReference>
<dbReference type="SMART" id="SM00360">
    <property type="entry name" value="RRM"/>
    <property type="match status" value="1"/>
</dbReference>
<dbReference type="PANTHER" id="PTHR19965">
    <property type="entry name" value="RNA AND EXPORT FACTOR BINDING PROTEIN"/>
    <property type="match status" value="1"/>
</dbReference>
<dbReference type="GO" id="GO:0006406">
    <property type="term" value="P:mRNA export from nucleus"/>
    <property type="evidence" value="ECO:0007669"/>
    <property type="project" value="TreeGrafter"/>
</dbReference>
<dbReference type="GO" id="GO:0003729">
    <property type="term" value="F:mRNA binding"/>
    <property type="evidence" value="ECO:0007669"/>
    <property type="project" value="TreeGrafter"/>
</dbReference>
<dbReference type="Pfam" id="PF00076">
    <property type="entry name" value="RRM_1"/>
    <property type="match status" value="1"/>
</dbReference>